<keyword evidence="3 7" id="KW-0812">Transmembrane</keyword>
<dbReference type="Pfam" id="PF01594">
    <property type="entry name" value="AI-2E_transport"/>
    <property type="match status" value="1"/>
</dbReference>
<evidence type="ECO:0000256" key="2">
    <source>
        <dbReference type="ARBA" id="ARBA00009773"/>
    </source>
</evidence>
<feature type="transmembrane region" description="Helical" evidence="7">
    <location>
        <begin position="330"/>
        <end position="347"/>
    </location>
</feature>
<dbReference type="PANTHER" id="PTHR21716:SF16">
    <property type="entry name" value="BLL1467 PROTEIN"/>
    <property type="match status" value="1"/>
</dbReference>
<gene>
    <name evidence="8" type="ORF">DWE98_08370</name>
</gene>
<feature type="transmembrane region" description="Helical" evidence="7">
    <location>
        <begin position="296"/>
        <end position="323"/>
    </location>
</feature>
<evidence type="ECO:0000256" key="5">
    <source>
        <dbReference type="ARBA" id="ARBA00023136"/>
    </source>
</evidence>
<feature type="transmembrane region" description="Helical" evidence="7">
    <location>
        <begin position="103"/>
        <end position="123"/>
    </location>
</feature>
<evidence type="ECO:0000256" key="3">
    <source>
        <dbReference type="ARBA" id="ARBA00022692"/>
    </source>
</evidence>
<dbReference type="GO" id="GO:0016020">
    <property type="term" value="C:membrane"/>
    <property type="evidence" value="ECO:0007669"/>
    <property type="project" value="UniProtKB-SubCell"/>
</dbReference>
<evidence type="ECO:0000256" key="6">
    <source>
        <dbReference type="SAM" id="MobiDB-lite"/>
    </source>
</evidence>
<evidence type="ECO:0000256" key="7">
    <source>
        <dbReference type="SAM" id="Phobius"/>
    </source>
</evidence>
<accession>A0A370L8Z2</accession>
<feature type="compositionally biased region" description="Basic and acidic residues" evidence="6">
    <location>
        <begin position="10"/>
        <end position="22"/>
    </location>
</feature>
<feature type="region of interest" description="Disordered" evidence="6">
    <location>
        <begin position="1"/>
        <end position="40"/>
    </location>
</feature>
<comment type="similarity">
    <text evidence="2">Belongs to the autoinducer-2 exporter (AI-2E) (TC 2.A.86) family.</text>
</comment>
<proteinExistence type="inferred from homology"/>
<dbReference type="AlphaFoldDB" id="A0A370L8Z2"/>
<dbReference type="GO" id="GO:0055085">
    <property type="term" value="P:transmembrane transport"/>
    <property type="evidence" value="ECO:0007669"/>
    <property type="project" value="TreeGrafter"/>
</dbReference>
<sequence length="423" mass="45510">MPAPPATGTRRTEASSRERRPEPSPTPSRLGPDAPLSVARGGRTMLSTSAWKPFPRYMAETETAEDTGEVTPYEHDLILRYAIVGIFVILATAALYLTRVIALPVTAGVIFGLVLGPSVDWLVRRGVPQLLAAALIVLLGVFVLLSAVTVLAVPIAAWSDQFPAMLAALRAKLSGVFAFMEDFKKATASLSGKEGVELNVSQGNPLVDIAMSSSTAAGGLLIFVATVYFWLATRRHLKARALRFCLGRSARRSAGSFFQEIETRVARYFGLVTLINFGMGVLTTLIAWLAGLPFPVFWGAIAFLLNYLAFIGPIIVAVMLFAAALLTAPLLINAIWPAAIYYVMHLVEGNAVTPLFVGRGLTISPFLIFIAFIFWLWLWGPIGAVLSTPIVLVALVAQEEFARYRRAQAEESDAGGQAAGKSA</sequence>
<feature type="transmembrane region" description="Helical" evidence="7">
    <location>
        <begin position="268"/>
        <end position="290"/>
    </location>
</feature>
<dbReference type="PANTHER" id="PTHR21716">
    <property type="entry name" value="TRANSMEMBRANE PROTEIN"/>
    <property type="match status" value="1"/>
</dbReference>
<keyword evidence="5 7" id="KW-0472">Membrane</keyword>
<keyword evidence="9" id="KW-1185">Reference proteome</keyword>
<feature type="transmembrane region" description="Helical" evidence="7">
    <location>
        <begin position="209"/>
        <end position="231"/>
    </location>
</feature>
<feature type="transmembrane region" description="Helical" evidence="7">
    <location>
        <begin position="130"/>
        <end position="157"/>
    </location>
</feature>
<evidence type="ECO:0000313" key="9">
    <source>
        <dbReference type="Proteomes" id="UP000255207"/>
    </source>
</evidence>
<dbReference type="EMBL" id="QQTP01000003">
    <property type="protein sequence ID" value="RDJ26853.1"/>
    <property type="molecule type" value="Genomic_DNA"/>
</dbReference>
<evidence type="ECO:0000256" key="4">
    <source>
        <dbReference type="ARBA" id="ARBA00022989"/>
    </source>
</evidence>
<reference evidence="9" key="1">
    <citation type="submission" date="2018-07" db="EMBL/GenBank/DDBJ databases">
        <authorList>
            <person name="Safronova V.I."/>
            <person name="Chirak E.R."/>
            <person name="Sazanova A.L."/>
        </authorList>
    </citation>
    <scope>NUCLEOTIDE SEQUENCE [LARGE SCALE GENOMIC DNA]</scope>
    <source>
        <strain evidence="9">RCAM04685</strain>
    </source>
</reference>
<comment type="caution">
    <text evidence="8">The sequence shown here is derived from an EMBL/GenBank/DDBJ whole genome shotgun (WGS) entry which is preliminary data.</text>
</comment>
<feature type="transmembrane region" description="Helical" evidence="7">
    <location>
        <begin position="78"/>
        <end position="97"/>
    </location>
</feature>
<dbReference type="InterPro" id="IPR002549">
    <property type="entry name" value="AI-2E-like"/>
</dbReference>
<organism evidence="8 9">
    <name type="scientific">Bosea caraganae</name>
    <dbReference type="NCBI Taxonomy" id="2763117"/>
    <lineage>
        <taxon>Bacteria</taxon>
        <taxon>Pseudomonadati</taxon>
        <taxon>Pseudomonadota</taxon>
        <taxon>Alphaproteobacteria</taxon>
        <taxon>Hyphomicrobiales</taxon>
        <taxon>Boseaceae</taxon>
        <taxon>Bosea</taxon>
    </lineage>
</organism>
<dbReference type="Proteomes" id="UP000255207">
    <property type="component" value="Unassembled WGS sequence"/>
</dbReference>
<protein>
    <submittedName>
        <fullName evidence="8">AI-2E family transporter</fullName>
    </submittedName>
</protein>
<evidence type="ECO:0000256" key="1">
    <source>
        <dbReference type="ARBA" id="ARBA00004141"/>
    </source>
</evidence>
<feature type="transmembrane region" description="Helical" evidence="7">
    <location>
        <begin position="367"/>
        <end position="396"/>
    </location>
</feature>
<dbReference type="OrthoDB" id="9799225at2"/>
<comment type="subcellular location">
    <subcellularLocation>
        <location evidence="1">Membrane</location>
        <topology evidence="1">Multi-pass membrane protein</topology>
    </subcellularLocation>
</comment>
<keyword evidence="4 7" id="KW-1133">Transmembrane helix</keyword>
<evidence type="ECO:0000313" key="8">
    <source>
        <dbReference type="EMBL" id="RDJ26853.1"/>
    </source>
</evidence>
<name>A0A370L8Z2_9HYPH</name>